<protein>
    <submittedName>
        <fullName evidence="2">Uncharacterized protein</fullName>
    </submittedName>
</protein>
<dbReference type="EMBL" id="NIDF01000231">
    <property type="protein sequence ID" value="TYJ51482.1"/>
    <property type="molecule type" value="Genomic_DNA"/>
</dbReference>
<gene>
    <name evidence="2" type="ORF">B9479_007945</name>
</gene>
<dbReference type="Proteomes" id="UP000322245">
    <property type="component" value="Unassembled WGS sequence"/>
</dbReference>
<keyword evidence="1" id="KW-0812">Transmembrane</keyword>
<proteinExistence type="predicted"/>
<accession>A0A5D3AL16</accession>
<evidence type="ECO:0000313" key="2">
    <source>
        <dbReference type="EMBL" id="TYJ51482.1"/>
    </source>
</evidence>
<evidence type="ECO:0000313" key="3">
    <source>
        <dbReference type="Proteomes" id="UP000322245"/>
    </source>
</evidence>
<dbReference type="AlphaFoldDB" id="A0A5D3AL16"/>
<keyword evidence="3" id="KW-1185">Reference proteome</keyword>
<keyword evidence="1" id="KW-0472">Membrane</keyword>
<keyword evidence="1" id="KW-1133">Transmembrane helix</keyword>
<organism evidence="2 3">
    <name type="scientific">Cryptococcus floricola</name>
    <dbReference type="NCBI Taxonomy" id="2591691"/>
    <lineage>
        <taxon>Eukaryota</taxon>
        <taxon>Fungi</taxon>
        <taxon>Dikarya</taxon>
        <taxon>Basidiomycota</taxon>
        <taxon>Agaricomycotina</taxon>
        <taxon>Tremellomycetes</taxon>
        <taxon>Tremellales</taxon>
        <taxon>Cryptococcaceae</taxon>
        <taxon>Cryptococcus</taxon>
    </lineage>
</organism>
<evidence type="ECO:0000256" key="1">
    <source>
        <dbReference type="SAM" id="Phobius"/>
    </source>
</evidence>
<sequence>MEGALLGAKAFGIATGIVFGCAGLGMWIVGKAVGAQDPEDFAVKMRQQLVTTMPKLVGSVNRPGRTVDGFGFDGEGVEEWVEGLEREDERAT</sequence>
<feature type="transmembrane region" description="Helical" evidence="1">
    <location>
        <begin position="6"/>
        <end position="29"/>
    </location>
</feature>
<comment type="caution">
    <text evidence="2">The sequence shown here is derived from an EMBL/GenBank/DDBJ whole genome shotgun (WGS) entry which is preliminary data.</text>
</comment>
<name>A0A5D3AL16_9TREE</name>
<reference evidence="2 3" key="1">
    <citation type="submission" date="2017-05" db="EMBL/GenBank/DDBJ databases">
        <title>The Genome Sequence of Tsuchiyaea wingfieldii DSM 27421.</title>
        <authorList>
            <person name="Cuomo C."/>
            <person name="Passer A."/>
            <person name="Billmyre B."/>
            <person name="Heitman J."/>
        </authorList>
    </citation>
    <scope>NUCLEOTIDE SEQUENCE [LARGE SCALE GENOMIC DNA]</scope>
    <source>
        <strain evidence="2 3">DSM 27421</strain>
    </source>
</reference>